<feature type="region of interest" description="Disordered" evidence="5">
    <location>
        <begin position="16"/>
        <end position="89"/>
    </location>
</feature>
<evidence type="ECO:0000256" key="2">
    <source>
        <dbReference type="ARBA" id="ARBA00022771"/>
    </source>
</evidence>
<dbReference type="PANTHER" id="PTHR45931">
    <property type="entry name" value="SI:CH211-59O9.10"/>
    <property type="match status" value="1"/>
</dbReference>
<organism evidence="7 8">
    <name type="scientific">Forsythia ovata</name>
    <dbReference type="NCBI Taxonomy" id="205694"/>
    <lineage>
        <taxon>Eukaryota</taxon>
        <taxon>Viridiplantae</taxon>
        <taxon>Streptophyta</taxon>
        <taxon>Embryophyta</taxon>
        <taxon>Tracheophyta</taxon>
        <taxon>Spermatophyta</taxon>
        <taxon>Magnoliopsida</taxon>
        <taxon>eudicotyledons</taxon>
        <taxon>Gunneridae</taxon>
        <taxon>Pentapetalae</taxon>
        <taxon>asterids</taxon>
        <taxon>lamiids</taxon>
        <taxon>Lamiales</taxon>
        <taxon>Oleaceae</taxon>
        <taxon>Forsythieae</taxon>
        <taxon>Forsythia</taxon>
    </lineage>
</organism>
<dbReference type="PANTHER" id="PTHR45931:SF3">
    <property type="entry name" value="RING ZINC FINGER-CONTAINING PROTEIN"/>
    <property type="match status" value="1"/>
</dbReference>
<dbReference type="Proteomes" id="UP001604277">
    <property type="component" value="Unassembled WGS sequence"/>
</dbReference>
<evidence type="ECO:0000256" key="3">
    <source>
        <dbReference type="ARBA" id="ARBA00022833"/>
    </source>
</evidence>
<protein>
    <submittedName>
        <fullName evidence="7">RING/U-box superfamily protein</fullName>
    </submittedName>
</protein>
<dbReference type="GO" id="GO:0008270">
    <property type="term" value="F:zinc ion binding"/>
    <property type="evidence" value="ECO:0007669"/>
    <property type="project" value="UniProtKB-KW"/>
</dbReference>
<dbReference type="Pfam" id="PF13639">
    <property type="entry name" value="zf-RING_2"/>
    <property type="match status" value="1"/>
</dbReference>
<dbReference type="SMART" id="SM00184">
    <property type="entry name" value="RING"/>
    <property type="match status" value="1"/>
</dbReference>
<keyword evidence="3" id="KW-0862">Zinc</keyword>
<dbReference type="Gene3D" id="3.30.40.10">
    <property type="entry name" value="Zinc/RING finger domain, C3HC4 (zinc finger)"/>
    <property type="match status" value="1"/>
</dbReference>
<dbReference type="AlphaFoldDB" id="A0ABD1TL79"/>
<dbReference type="InterPro" id="IPR051834">
    <property type="entry name" value="RING_finger_E3_ligase"/>
</dbReference>
<feature type="compositionally biased region" description="Basic residues" evidence="5">
    <location>
        <begin position="38"/>
        <end position="54"/>
    </location>
</feature>
<evidence type="ECO:0000313" key="7">
    <source>
        <dbReference type="EMBL" id="KAL2513456.1"/>
    </source>
</evidence>
<name>A0ABD1TL79_9LAMI</name>
<gene>
    <name evidence="7" type="ORF">Fot_27427</name>
</gene>
<reference evidence="8" key="1">
    <citation type="submission" date="2024-07" db="EMBL/GenBank/DDBJ databases">
        <title>Two chromosome-level genome assemblies of Korean endemic species Abeliophyllum distichum and Forsythia ovata (Oleaceae).</title>
        <authorList>
            <person name="Jang H."/>
        </authorList>
    </citation>
    <scope>NUCLEOTIDE SEQUENCE [LARGE SCALE GENOMIC DNA]</scope>
</reference>
<dbReference type="InterPro" id="IPR001841">
    <property type="entry name" value="Znf_RING"/>
</dbReference>
<feature type="domain" description="RING-type" evidence="6">
    <location>
        <begin position="203"/>
        <end position="244"/>
    </location>
</feature>
<sequence>MTSASELFYNRRSRFGRSSDPLQLGPDLDSPTLLDRNNRRHHNRHVNNHHHHNSGGRDRLDTEGCNPLRRPSRQSRHSPSNRPSHPPQERESIWLDRGIHHSSSGNVSSANSRLPGSVLLARERLLQRLRGVTLSGNRLVDAGDWETEISGDWVAAIPSSTDSVTQQIGKRPPGLTQEALNCLQVDIFNDWDEGDKQAALRECSICLESFLVGDELICLPCGHRFHFCCLEPWLRTCGDCPYCRRDIVVTTDEIKDQNF</sequence>
<dbReference type="SUPFAM" id="SSF57850">
    <property type="entry name" value="RING/U-box"/>
    <property type="match status" value="1"/>
</dbReference>
<keyword evidence="1" id="KW-0479">Metal-binding</keyword>
<dbReference type="EMBL" id="JBFOLJ010000008">
    <property type="protein sequence ID" value="KAL2513456.1"/>
    <property type="molecule type" value="Genomic_DNA"/>
</dbReference>
<evidence type="ECO:0000313" key="8">
    <source>
        <dbReference type="Proteomes" id="UP001604277"/>
    </source>
</evidence>
<accession>A0ABD1TL79</accession>
<keyword evidence="2 4" id="KW-0863">Zinc-finger</keyword>
<evidence type="ECO:0000256" key="4">
    <source>
        <dbReference type="PROSITE-ProRule" id="PRU00175"/>
    </source>
</evidence>
<dbReference type="InterPro" id="IPR013083">
    <property type="entry name" value="Znf_RING/FYVE/PHD"/>
</dbReference>
<keyword evidence="8" id="KW-1185">Reference proteome</keyword>
<dbReference type="PROSITE" id="PS50089">
    <property type="entry name" value="ZF_RING_2"/>
    <property type="match status" value="1"/>
</dbReference>
<comment type="caution">
    <text evidence="7">The sequence shown here is derived from an EMBL/GenBank/DDBJ whole genome shotgun (WGS) entry which is preliminary data.</text>
</comment>
<evidence type="ECO:0000256" key="1">
    <source>
        <dbReference type="ARBA" id="ARBA00022723"/>
    </source>
</evidence>
<proteinExistence type="predicted"/>
<evidence type="ECO:0000256" key="5">
    <source>
        <dbReference type="SAM" id="MobiDB-lite"/>
    </source>
</evidence>
<evidence type="ECO:0000259" key="6">
    <source>
        <dbReference type="PROSITE" id="PS50089"/>
    </source>
</evidence>